<feature type="domain" description="DUF4468" evidence="1">
    <location>
        <begin position="64"/>
        <end position="142"/>
    </location>
</feature>
<keyword evidence="3" id="KW-1185">Reference proteome</keyword>
<protein>
    <submittedName>
        <fullName evidence="2">DUF4468 domain-containing protein</fullName>
    </submittedName>
</protein>
<dbReference type="Pfam" id="PF14730">
    <property type="entry name" value="DUF4468"/>
    <property type="match status" value="1"/>
</dbReference>
<proteinExistence type="predicted"/>
<organism evidence="2 3">
    <name type="scientific">Aureibaculum marinum</name>
    <dbReference type="NCBI Taxonomy" id="2487930"/>
    <lineage>
        <taxon>Bacteria</taxon>
        <taxon>Pseudomonadati</taxon>
        <taxon>Bacteroidota</taxon>
        <taxon>Flavobacteriia</taxon>
        <taxon>Flavobacteriales</taxon>
        <taxon>Flavobacteriaceae</taxon>
        <taxon>Aureibaculum</taxon>
    </lineage>
</organism>
<dbReference type="Gene3D" id="3.30.530.80">
    <property type="match status" value="1"/>
</dbReference>
<dbReference type="OrthoDB" id="708866at2"/>
<evidence type="ECO:0000313" key="3">
    <source>
        <dbReference type="Proteomes" id="UP000270856"/>
    </source>
</evidence>
<comment type="caution">
    <text evidence="2">The sequence shown here is derived from an EMBL/GenBank/DDBJ whole genome shotgun (WGS) entry which is preliminary data.</text>
</comment>
<accession>A0A3N4NZB4</accession>
<name>A0A3N4NZB4_9FLAO</name>
<dbReference type="AlphaFoldDB" id="A0A3N4NZB4"/>
<reference evidence="2 3" key="1">
    <citation type="submission" date="2018-11" db="EMBL/GenBank/DDBJ databases">
        <title>Aureibaculum marinum gen. nov., sp. nov., a member of the family Flavobacteriaceae isolated from the Bohai Sea.</title>
        <authorList>
            <person name="Ji X."/>
        </authorList>
    </citation>
    <scope>NUCLEOTIDE SEQUENCE [LARGE SCALE GENOMIC DNA]</scope>
    <source>
        <strain evidence="2 3">BH-SD17</strain>
    </source>
</reference>
<gene>
    <name evidence="2" type="ORF">EGM88_06700</name>
</gene>
<sequence>MDNCSYFPKRIRSSFIFYNRKTTKNQKQMKIILTITLSILISNLSIGQEIPELKLTQNGVEPIVVQVDSLTASETYKNALNWVQETYKNPNKVLKANITDKKIRIDGFATDAWWYKSLGIRNSYNMEYTIEISFKDGRYRFEYIIGQFYIDGGQKVLYDYRTFFKKNGDVRKSYKDAVPSLELTMNSLSKSFYNYVTGKTTEKDSDW</sequence>
<dbReference type="EMBL" id="RPFJ01000007">
    <property type="protein sequence ID" value="RPD98176.1"/>
    <property type="molecule type" value="Genomic_DNA"/>
</dbReference>
<evidence type="ECO:0000313" key="2">
    <source>
        <dbReference type="EMBL" id="RPD98176.1"/>
    </source>
</evidence>
<dbReference type="Proteomes" id="UP000270856">
    <property type="component" value="Unassembled WGS sequence"/>
</dbReference>
<dbReference type="InterPro" id="IPR027823">
    <property type="entry name" value="DUF4468"/>
</dbReference>
<evidence type="ECO:0000259" key="1">
    <source>
        <dbReference type="Pfam" id="PF14730"/>
    </source>
</evidence>